<dbReference type="AlphaFoldDB" id="A0A644T0N1"/>
<reference evidence="2" key="1">
    <citation type="submission" date="2019-08" db="EMBL/GenBank/DDBJ databases">
        <authorList>
            <person name="Kucharzyk K."/>
            <person name="Murdoch R.W."/>
            <person name="Higgins S."/>
            <person name="Loffler F."/>
        </authorList>
    </citation>
    <scope>NUCLEOTIDE SEQUENCE</scope>
</reference>
<keyword evidence="1" id="KW-0812">Transmembrane</keyword>
<protein>
    <submittedName>
        <fullName evidence="2">Uncharacterized protein</fullName>
    </submittedName>
</protein>
<sequence length="124" mass="13213">MFKIIAGDFPKDTNFDVTFGQASLIYGGLFNMTNIALNKNIDHIEILTEENKKKFLRSAGWGLASAAVAGFLTGGIGAIVAGTAGVLTGGNKKEVVFACYLKNGKKFMAKADPKTYQKISALAF</sequence>
<gene>
    <name evidence="2" type="ORF">SDC9_05965</name>
</gene>
<accession>A0A644T0N1</accession>
<organism evidence="2">
    <name type="scientific">bioreactor metagenome</name>
    <dbReference type="NCBI Taxonomy" id="1076179"/>
    <lineage>
        <taxon>unclassified sequences</taxon>
        <taxon>metagenomes</taxon>
        <taxon>ecological metagenomes</taxon>
    </lineage>
</organism>
<feature type="transmembrane region" description="Helical" evidence="1">
    <location>
        <begin position="61"/>
        <end position="87"/>
    </location>
</feature>
<keyword evidence="1" id="KW-1133">Transmembrane helix</keyword>
<keyword evidence="1" id="KW-0472">Membrane</keyword>
<evidence type="ECO:0000256" key="1">
    <source>
        <dbReference type="SAM" id="Phobius"/>
    </source>
</evidence>
<name>A0A644T0N1_9ZZZZ</name>
<comment type="caution">
    <text evidence="2">The sequence shown here is derived from an EMBL/GenBank/DDBJ whole genome shotgun (WGS) entry which is preliminary data.</text>
</comment>
<proteinExistence type="predicted"/>
<dbReference type="EMBL" id="VSSQ01000012">
    <property type="protein sequence ID" value="MPL60404.1"/>
    <property type="molecule type" value="Genomic_DNA"/>
</dbReference>
<evidence type="ECO:0000313" key="2">
    <source>
        <dbReference type="EMBL" id="MPL60404.1"/>
    </source>
</evidence>